<dbReference type="AlphaFoldDB" id="A0A939HNI3"/>
<evidence type="ECO:0000313" key="2">
    <source>
        <dbReference type="EMBL" id="MBO1324244.1"/>
    </source>
</evidence>
<dbReference type="InterPro" id="IPR036182">
    <property type="entry name" value="PCuAC_sf"/>
</dbReference>
<dbReference type="EMBL" id="JAFVMH010000001">
    <property type="protein sequence ID" value="MBO1324244.1"/>
    <property type="molecule type" value="Genomic_DNA"/>
</dbReference>
<feature type="compositionally biased region" description="Polar residues" evidence="1">
    <location>
        <begin position="32"/>
        <end position="41"/>
    </location>
</feature>
<organism evidence="2 3">
    <name type="scientific">Acetobacter garciniae</name>
    <dbReference type="NCBI Taxonomy" id="2817435"/>
    <lineage>
        <taxon>Bacteria</taxon>
        <taxon>Pseudomonadati</taxon>
        <taxon>Pseudomonadota</taxon>
        <taxon>Alphaproteobacteria</taxon>
        <taxon>Acetobacterales</taxon>
        <taxon>Acetobacteraceae</taxon>
        <taxon>Acetobacter</taxon>
    </lineage>
</organism>
<dbReference type="PANTHER" id="PTHR36302">
    <property type="entry name" value="BLR7088 PROTEIN"/>
    <property type="match status" value="1"/>
</dbReference>
<reference evidence="2" key="1">
    <citation type="submission" date="2021-03" db="EMBL/GenBank/DDBJ databases">
        <title>The complete genome sequence of Acetobacter sp. TBRC 12339.</title>
        <authorList>
            <person name="Charoenyingcharoen P."/>
            <person name="Yukphan P."/>
        </authorList>
    </citation>
    <scope>NUCLEOTIDE SEQUENCE</scope>
    <source>
        <strain evidence="2">TBRC 12339</strain>
    </source>
</reference>
<feature type="region of interest" description="Disordered" evidence="1">
    <location>
        <begin position="18"/>
        <end position="41"/>
    </location>
</feature>
<dbReference type="Pfam" id="PF04314">
    <property type="entry name" value="PCuAC"/>
    <property type="match status" value="1"/>
</dbReference>
<name>A0A939HNI3_9PROT</name>
<protein>
    <submittedName>
        <fullName evidence="2">Copper chaperone PCu(A)C</fullName>
    </submittedName>
</protein>
<dbReference type="PANTHER" id="PTHR36302:SF1">
    <property type="entry name" value="COPPER CHAPERONE PCU(A)C"/>
    <property type="match status" value="1"/>
</dbReference>
<evidence type="ECO:0000256" key="1">
    <source>
        <dbReference type="SAM" id="MobiDB-lite"/>
    </source>
</evidence>
<evidence type="ECO:0000313" key="3">
    <source>
        <dbReference type="Proteomes" id="UP000664073"/>
    </source>
</evidence>
<keyword evidence="3" id="KW-1185">Reference proteome</keyword>
<dbReference type="SUPFAM" id="SSF110087">
    <property type="entry name" value="DR1885-like metal-binding protein"/>
    <property type="match status" value="1"/>
</dbReference>
<dbReference type="Proteomes" id="UP000664073">
    <property type="component" value="Unassembled WGS sequence"/>
</dbReference>
<sequence length="168" mass="17215">MTALSSLAVTSFCARAQAQGPAQTEGPPAAQADTTNVPGQDNAQKDIVVSRAALALPSGHGVPQLYFTIKNTGATAHLLSGISSTACRHMIGHHADQEGTEATRDLFTHLALPAGMTLVFSAGGYNLLCFGASPDLHATQNVQVTFSFLGGSSQNVQVPVVASTTPAD</sequence>
<gene>
    <name evidence="2" type="ORF">J2D77_03600</name>
</gene>
<dbReference type="InterPro" id="IPR058248">
    <property type="entry name" value="Lxx211020-like"/>
</dbReference>
<dbReference type="Gene3D" id="2.60.40.1890">
    <property type="entry name" value="PCu(A)C copper chaperone"/>
    <property type="match status" value="1"/>
</dbReference>
<accession>A0A939HNI3</accession>
<dbReference type="InterPro" id="IPR007410">
    <property type="entry name" value="LpqE-like"/>
</dbReference>
<proteinExistence type="predicted"/>
<comment type="caution">
    <text evidence="2">The sequence shown here is derived from an EMBL/GenBank/DDBJ whole genome shotgun (WGS) entry which is preliminary data.</text>
</comment>